<dbReference type="EMBL" id="AVGG01000005">
    <property type="protein sequence ID" value="ESU28772.1"/>
    <property type="molecule type" value="Genomic_DNA"/>
</dbReference>
<evidence type="ECO:0008006" key="4">
    <source>
        <dbReference type="Google" id="ProtNLM"/>
    </source>
</evidence>
<keyword evidence="1" id="KW-0472">Membrane</keyword>
<keyword evidence="1" id="KW-1133">Transmembrane helix</keyword>
<name>V6SRG4_9FLAO</name>
<organism evidence="2 3">
    <name type="scientific">Flavobacterium limnosediminis JC2902</name>
    <dbReference type="NCBI Taxonomy" id="1341181"/>
    <lineage>
        <taxon>Bacteria</taxon>
        <taxon>Pseudomonadati</taxon>
        <taxon>Bacteroidota</taxon>
        <taxon>Flavobacteriia</taxon>
        <taxon>Flavobacteriales</taxon>
        <taxon>Flavobacteriaceae</taxon>
        <taxon>Flavobacterium</taxon>
    </lineage>
</organism>
<feature type="transmembrane region" description="Helical" evidence="1">
    <location>
        <begin position="58"/>
        <end position="80"/>
    </location>
</feature>
<accession>V6SRG4</accession>
<dbReference type="Proteomes" id="UP000018004">
    <property type="component" value="Unassembled WGS sequence"/>
</dbReference>
<dbReference type="STRING" id="1341181.FLJC2902T_13680"/>
<keyword evidence="3" id="KW-1185">Reference proteome</keyword>
<feature type="transmembrane region" description="Helical" evidence="1">
    <location>
        <begin position="16"/>
        <end position="38"/>
    </location>
</feature>
<feature type="transmembrane region" description="Helical" evidence="1">
    <location>
        <begin position="196"/>
        <end position="214"/>
    </location>
</feature>
<dbReference type="RefSeq" id="WP_023579008.1">
    <property type="nucleotide sequence ID" value="NZ_AVGG01000005.1"/>
</dbReference>
<dbReference type="AlphaFoldDB" id="V6SRG4"/>
<protein>
    <recommendedName>
        <fullName evidence="4">DUF998 domain-containing protein</fullName>
    </recommendedName>
</protein>
<dbReference type="PATRIC" id="fig|1341181.4.peg.1347"/>
<gene>
    <name evidence="2" type="ORF">FLJC2902T_13680</name>
</gene>
<comment type="caution">
    <text evidence="2">The sequence shown here is derived from an EMBL/GenBank/DDBJ whole genome shotgun (WGS) entry which is preliminary data.</text>
</comment>
<dbReference type="OrthoDB" id="9803163at2"/>
<reference evidence="2 3" key="1">
    <citation type="submission" date="2013-08" db="EMBL/GenBank/DDBJ databases">
        <title>Flavobacterium limnosediminis JC2902 genome sequencing.</title>
        <authorList>
            <person name="Lee K."/>
            <person name="Yi H."/>
            <person name="Park S."/>
            <person name="Chun J."/>
        </authorList>
    </citation>
    <scope>NUCLEOTIDE SEQUENCE [LARGE SCALE GENOMIC DNA]</scope>
    <source>
        <strain evidence="2 3">JC2902</strain>
    </source>
</reference>
<proteinExistence type="predicted"/>
<keyword evidence="1" id="KW-0812">Transmembrane</keyword>
<feature type="transmembrane region" description="Helical" evidence="1">
    <location>
        <begin position="126"/>
        <end position="144"/>
    </location>
</feature>
<sequence length="233" mass="26332">MNFLKSTPELISYKQLRLFVGATGFFLPIVLIAGDIIQQIAENIIQQKTNILKPSISHYYYSCMGDVFVGLLCAVAIFLFTYKGHDKEEGELLSDNITGNIACIFALGVAFFPTAEFNAAQNPVSWIHYIAAGCFFSSLAYFSLVQFIKSKGELTPRKIFRNKIYKTCGWTIVFSIIMLLLYNIPAIKNSAEDTPYFITFEILALWAFAFSWLVKAEVFFADKKKPTQDLSEN</sequence>
<dbReference type="InterPro" id="IPR055529">
    <property type="entry name" value="DUF7103"/>
</dbReference>
<evidence type="ECO:0000313" key="3">
    <source>
        <dbReference type="Proteomes" id="UP000018004"/>
    </source>
</evidence>
<evidence type="ECO:0000256" key="1">
    <source>
        <dbReference type="SAM" id="Phobius"/>
    </source>
</evidence>
<feature type="transmembrane region" description="Helical" evidence="1">
    <location>
        <begin position="164"/>
        <end position="184"/>
    </location>
</feature>
<dbReference type="eggNOG" id="ENOG50330Z7">
    <property type="taxonomic scope" value="Bacteria"/>
</dbReference>
<evidence type="ECO:0000313" key="2">
    <source>
        <dbReference type="EMBL" id="ESU28772.1"/>
    </source>
</evidence>
<dbReference type="Pfam" id="PF23396">
    <property type="entry name" value="DUF7103"/>
    <property type="match status" value="1"/>
</dbReference>